<name>A0A1Y2D2R9_9FUNG</name>
<keyword evidence="4" id="KW-1185">Reference proteome</keyword>
<evidence type="ECO:0000256" key="2">
    <source>
        <dbReference type="SAM" id="MobiDB-lite"/>
    </source>
</evidence>
<proteinExistence type="predicted"/>
<feature type="region of interest" description="Disordered" evidence="2">
    <location>
        <begin position="1"/>
        <end position="31"/>
    </location>
</feature>
<feature type="coiled-coil region" evidence="1">
    <location>
        <begin position="93"/>
        <end position="120"/>
    </location>
</feature>
<sequence>MNSAPPPQPPQTTVNQNNNNQNNNNQNKFRDGWKRIFSLGRNKGKKSNDVTETEDVILHLEEPDTQVEVGKEGGSSSSTVVENLNDMDVNAAKEVVKKLEEAAEKRIRFLEQMKQALSDD</sequence>
<accession>A0A1Y2D2R9</accession>
<feature type="region of interest" description="Disordered" evidence="2">
    <location>
        <begin position="66"/>
        <end position="85"/>
    </location>
</feature>
<evidence type="ECO:0000313" key="4">
    <source>
        <dbReference type="Proteomes" id="UP000193642"/>
    </source>
</evidence>
<gene>
    <name evidence="3" type="ORF">BCR33DRAFT_845153</name>
</gene>
<protein>
    <submittedName>
        <fullName evidence="3">Uncharacterized protein</fullName>
    </submittedName>
</protein>
<evidence type="ECO:0000256" key="1">
    <source>
        <dbReference type="SAM" id="Coils"/>
    </source>
</evidence>
<feature type="compositionally biased region" description="Low complexity" evidence="2">
    <location>
        <begin position="11"/>
        <end position="27"/>
    </location>
</feature>
<reference evidence="3 4" key="1">
    <citation type="submission" date="2016-07" db="EMBL/GenBank/DDBJ databases">
        <title>Pervasive Adenine N6-methylation of Active Genes in Fungi.</title>
        <authorList>
            <consortium name="DOE Joint Genome Institute"/>
            <person name="Mondo S.J."/>
            <person name="Dannebaum R.O."/>
            <person name="Kuo R.C."/>
            <person name="Labutti K."/>
            <person name="Haridas S."/>
            <person name="Kuo A."/>
            <person name="Salamov A."/>
            <person name="Ahrendt S.R."/>
            <person name="Lipzen A."/>
            <person name="Sullivan W."/>
            <person name="Andreopoulos W.B."/>
            <person name="Clum A."/>
            <person name="Lindquist E."/>
            <person name="Daum C."/>
            <person name="Ramamoorthy G.K."/>
            <person name="Gryganskyi A."/>
            <person name="Culley D."/>
            <person name="Magnuson J.K."/>
            <person name="James T.Y."/>
            <person name="O'Malley M.A."/>
            <person name="Stajich J.E."/>
            <person name="Spatafora J.W."/>
            <person name="Visel A."/>
            <person name="Grigoriev I.V."/>
        </authorList>
    </citation>
    <scope>NUCLEOTIDE SEQUENCE [LARGE SCALE GENOMIC DNA]</scope>
    <source>
        <strain evidence="3 4">JEL800</strain>
    </source>
</reference>
<dbReference type="AlphaFoldDB" id="A0A1Y2D2R9"/>
<feature type="compositionally biased region" description="Pro residues" evidence="2">
    <location>
        <begin position="1"/>
        <end position="10"/>
    </location>
</feature>
<dbReference type="Proteomes" id="UP000193642">
    <property type="component" value="Unassembled WGS sequence"/>
</dbReference>
<organism evidence="3 4">
    <name type="scientific">Rhizoclosmatium globosum</name>
    <dbReference type="NCBI Taxonomy" id="329046"/>
    <lineage>
        <taxon>Eukaryota</taxon>
        <taxon>Fungi</taxon>
        <taxon>Fungi incertae sedis</taxon>
        <taxon>Chytridiomycota</taxon>
        <taxon>Chytridiomycota incertae sedis</taxon>
        <taxon>Chytridiomycetes</taxon>
        <taxon>Chytridiales</taxon>
        <taxon>Chytriomycetaceae</taxon>
        <taxon>Rhizoclosmatium</taxon>
    </lineage>
</organism>
<dbReference type="OrthoDB" id="10466917at2759"/>
<evidence type="ECO:0000313" key="3">
    <source>
        <dbReference type="EMBL" id="ORY52865.1"/>
    </source>
</evidence>
<dbReference type="EMBL" id="MCGO01000002">
    <property type="protein sequence ID" value="ORY52865.1"/>
    <property type="molecule type" value="Genomic_DNA"/>
</dbReference>
<keyword evidence="1" id="KW-0175">Coiled coil</keyword>
<comment type="caution">
    <text evidence="3">The sequence shown here is derived from an EMBL/GenBank/DDBJ whole genome shotgun (WGS) entry which is preliminary data.</text>
</comment>